<reference evidence="7 8" key="1">
    <citation type="submission" date="2016-11" db="EMBL/GenBank/DDBJ databases">
        <title>Complete genome sequencing of Virgibacillus halodenitrificans PDB-F2.</title>
        <authorList>
            <person name="Sun Z."/>
            <person name="Zhou Y."/>
            <person name="Li H."/>
        </authorList>
    </citation>
    <scope>NUCLEOTIDE SEQUENCE [LARGE SCALE GENOMIC DNA]</scope>
    <source>
        <strain evidence="7 8">PDB-F2</strain>
    </source>
</reference>
<protein>
    <recommendedName>
        <fullName evidence="6">O-antigen ligase-related domain-containing protein</fullName>
    </recommendedName>
</protein>
<keyword evidence="2 5" id="KW-0812">Transmembrane</keyword>
<feature type="domain" description="O-antigen ligase-related" evidence="6">
    <location>
        <begin position="215"/>
        <end position="367"/>
    </location>
</feature>
<dbReference type="RefSeq" id="WP_071649619.1">
    <property type="nucleotide sequence ID" value="NZ_CP017962.1"/>
</dbReference>
<dbReference type="GeneID" id="71515930"/>
<keyword evidence="4 5" id="KW-0472">Membrane</keyword>
<organism evidence="7 8">
    <name type="scientific">Virgibacillus halodenitrificans</name>
    <name type="common">Bacillus halodenitrificans</name>
    <dbReference type="NCBI Taxonomy" id="1482"/>
    <lineage>
        <taxon>Bacteria</taxon>
        <taxon>Bacillati</taxon>
        <taxon>Bacillota</taxon>
        <taxon>Bacilli</taxon>
        <taxon>Bacillales</taxon>
        <taxon>Bacillaceae</taxon>
        <taxon>Virgibacillus</taxon>
    </lineage>
</organism>
<dbReference type="InterPro" id="IPR051533">
    <property type="entry name" value="WaaL-like"/>
</dbReference>
<feature type="transmembrane region" description="Helical" evidence="5">
    <location>
        <begin position="23"/>
        <end position="42"/>
    </location>
</feature>
<comment type="subcellular location">
    <subcellularLocation>
        <location evidence="1">Membrane</location>
        <topology evidence="1">Multi-pass membrane protein</topology>
    </subcellularLocation>
</comment>
<feature type="transmembrane region" description="Helical" evidence="5">
    <location>
        <begin position="186"/>
        <end position="203"/>
    </location>
</feature>
<dbReference type="InterPro" id="IPR007016">
    <property type="entry name" value="O-antigen_ligase-rel_domated"/>
</dbReference>
<dbReference type="PANTHER" id="PTHR37422:SF13">
    <property type="entry name" value="LIPOPOLYSACCHARIDE BIOSYNTHESIS PROTEIN PA4999-RELATED"/>
    <property type="match status" value="1"/>
</dbReference>
<evidence type="ECO:0000256" key="3">
    <source>
        <dbReference type="ARBA" id="ARBA00022989"/>
    </source>
</evidence>
<gene>
    <name evidence="7" type="ORF">BME96_16070</name>
</gene>
<evidence type="ECO:0000313" key="7">
    <source>
        <dbReference type="EMBL" id="APC49614.1"/>
    </source>
</evidence>
<feature type="transmembrane region" description="Helical" evidence="5">
    <location>
        <begin position="358"/>
        <end position="378"/>
    </location>
</feature>
<feature type="transmembrane region" description="Helical" evidence="5">
    <location>
        <begin position="210"/>
        <end position="225"/>
    </location>
</feature>
<evidence type="ECO:0000256" key="2">
    <source>
        <dbReference type="ARBA" id="ARBA00022692"/>
    </source>
</evidence>
<feature type="transmembrane region" description="Helical" evidence="5">
    <location>
        <begin position="427"/>
        <end position="444"/>
    </location>
</feature>
<feature type="transmembrane region" description="Helical" evidence="5">
    <location>
        <begin position="131"/>
        <end position="148"/>
    </location>
</feature>
<dbReference type="Pfam" id="PF04932">
    <property type="entry name" value="Wzy_C"/>
    <property type="match status" value="1"/>
</dbReference>
<feature type="transmembrane region" description="Helical" evidence="5">
    <location>
        <begin position="259"/>
        <end position="277"/>
    </location>
</feature>
<evidence type="ECO:0000313" key="8">
    <source>
        <dbReference type="Proteomes" id="UP000182945"/>
    </source>
</evidence>
<dbReference type="AlphaFoldDB" id="A0AAC9NME2"/>
<dbReference type="GO" id="GO:0016020">
    <property type="term" value="C:membrane"/>
    <property type="evidence" value="ECO:0007669"/>
    <property type="project" value="UniProtKB-SubCell"/>
</dbReference>
<keyword evidence="3 5" id="KW-1133">Transmembrane helix</keyword>
<proteinExistence type="predicted"/>
<dbReference type="KEGG" id="vhl:BME96_16070"/>
<evidence type="ECO:0000256" key="1">
    <source>
        <dbReference type="ARBA" id="ARBA00004141"/>
    </source>
</evidence>
<feature type="transmembrane region" description="Helical" evidence="5">
    <location>
        <begin position="78"/>
        <end position="96"/>
    </location>
</feature>
<evidence type="ECO:0000256" key="5">
    <source>
        <dbReference type="SAM" id="Phobius"/>
    </source>
</evidence>
<name>A0AAC9NME2_VIRHA</name>
<evidence type="ECO:0000259" key="6">
    <source>
        <dbReference type="Pfam" id="PF04932"/>
    </source>
</evidence>
<sequence>MNKYSEQGEKLDGLETIQNYNKLQGIGVFLFTFYYSTLHTFLYSSVEIYTVVLLVAIILLILSYLISYKDIIFTLTDTMWILFFTIFLINILSKGIRGFEIFYDLCVYLLCILFIILTKVSLKEFQTAFKFIKVIAVIFAMSAIFQFLNTDIYSNFILPLYSSHQQGYILDFQNQGVYTGFTDQPAYLAGYIVNGIGILIFLFPFNSKKVFNIILLLLLIIGLILTAKRAHFLFTIMAILITFLYSAKNQEVIYRFIKTIVITFVVLFFSSIAIYFSQPEGDSPLGKFTSKIVDTINGVLVGEDISSGRSILYDYAWGLFIENPIFGIGWKEFMNQSAGLISSGSHPHNIYLQLLTELGIIGFVLFIIPLTFTYYISFRMLRKLINKSITFNKDYTWKNALQISLYLQTFFILYGMTGNLLTDYNFLLMYFFACSISMSAAVGLKKQSI</sequence>
<dbReference type="Proteomes" id="UP000182945">
    <property type="component" value="Chromosome"/>
</dbReference>
<dbReference type="PANTHER" id="PTHR37422">
    <property type="entry name" value="TEICHURONIC ACID BIOSYNTHESIS PROTEIN TUAE"/>
    <property type="match status" value="1"/>
</dbReference>
<evidence type="ECO:0000256" key="4">
    <source>
        <dbReference type="ARBA" id="ARBA00023136"/>
    </source>
</evidence>
<feature type="transmembrane region" description="Helical" evidence="5">
    <location>
        <begin position="102"/>
        <end position="122"/>
    </location>
</feature>
<feature type="transmembrane region" description="Helical" evidence="5">
    <location>
        <begin position="399"/>
        <end position="421"/>
    </location>
</feature>
<feature type="transmembrane region" description="Helical" evidence="5">
    <location>
        <begin position="48"/>
        <end position="66"/>
    </location>
</feature>
<feature type="transmembrane region" description="Helical" evidence="5">
    <location>
        <begin position="231"/>
        <end position="247"/>
    </location>
</feature>
<accession>A0AAC9NME2</accession>
<dbReference type="EMBL" id="CP017962">
    <property type="protein sequence ID" value="APC49614.1"/>
    <property type="molecule type" value="Genomic_DNA"/>
</dbReference>